<sequence length="487" mass="54095">SGSMKTVPSLCSSSETLMAYSTLFRDQHHSLLASENPGTLLPHLIKSGGNDLKMEKEVLHMNSHYTANFSHQGVQDKSPEKIDVDDDPDLCILEAMSTPVPHNRLSMDAKLNASLKTLSDLDVKRSATYSRHKQNDERTIFQVAMEDLSKPRSEASPPDGVLSVPLLKHQRIALSWMVSKETKGACCSGGILADDQGLGKTISTIALILKERSPSSKMARTAEWQSKAEMLNLDEDDDMSLQASHVTGGTQPYNFSGRPVYADVSSQSKGRPSGGTLIVCPTSVLRQWSDELQNKVTSEASLSVLVYYGNNRTKDPCVLASYDVVITTYSIVSMEVPKQPVVGDSDSYSGSMHNAISSCSKRKSHEMLKKPRKGLDDELIENISGPLAKVGWFRVVLDEAQSIKNHRTQVSRACCGLRAKRRWCLSGTPIQNAIDDLYSYFRFLRHEPYATFRTFAEQLKVPIHKNPRTGYKKLQAVLRTIMLRRTK</sequence>
<dbReference type="InterPro" id="IPR014001">
    <property type="entry name" value="Helicase_ATP-bd"/>
</dbReference>
<dbReference type="AlphaFoldDB" id="S8CL49"/>
<dbReference type="GO" id="GO:0006281">
    <property type="term" value="P:DNA repair"/>
    <property type="evidence" value="ECO:0007669"/>
    <property type="project" value="TreeGrafter"/>
</dbReference>
<protein>
    <recommendedName>
        <fullName evidence="4">Helicase ATP-binding domain-containing protein</fullName>
    </recommendedName>
</protein>
<keyword evidence="2" id="KW-0378">Hydrolase</keyword>
<dbReference type="PANTHER" id="PTHR45626:SF16">
    <property type="entry name" value="ATP-DEPENDENT HELICASE ULS1"/>
    <property type="match status" value="1"/>
</dbReference>
<keyword evidence="3" id="KW-0067">ATP-binding</keyword>
<dbReference type="PANTHER" id="PTHR45626">
    <property type="entry name" value="TRANSCRIPTION TERMINATION FACTOR 2-RELATED"/>
    <property type="match status" value="1"/>
</dbReference>
<dbReference type="Pfam" id="PF00176">
    <property type="entry name" value="SNF2-rel_dom"/>
    <property type="match status" value="1"/>
</dbReference>
<evidence type="ECO:0000313" key="6">
    <source>
        <dbReference type="Proteomes" id="UP000015453"/>
    </source>
</evidence>
<dbReference type="InterPro" id="IPR038718">
    <property type="entry name" value="SNF2-like_sf"/>
</dbReference>
<dbReference type="GO" id="GO:0016787">
    <property type="term" value="F:hydrolase activity"/>
    <property type="evidence" value="ECO:0007669"/>
    <property type="project" value="UniProtKB-KW"/>
</dbReference>
<dbReference type="SMART" id="SM00487">
    <property type="entry name" value="DEXDc"/>
    <property type="match status" value="1"/>
</dbReference>
<dbReference type="CDD" id="cd18008">
    <property type="entry name" value="DEXDc_SHPRH-like"/>
    <property type="match status" value="1"/>
</dbReference>
<proteinExistence type="predicted"/>
<dbReference type="GO" id="GO:0005634">
    <property type="term" value="C:nucleus"/>
    <property type="evidence" value="ECO:0007669"/>
    <property type="project" value="TreeGrafter"/>
</dbReference>
<accession>S8CL49</accession>
<dbReference type="InterPro" id="IPR027417">
    <property type="entry name" value="P-loop_NTPase"/>
</dbReference>
<dbReference type="PROSITE" id="PS51192">
    <property type="entry name" value="HELICASE_ATP_BIND_1"/>
    <property type="match status" value="1"/>
</dbReference>
<reference evidence="5 6" key="1">
    <citation type="journal article" date="2013" name="BMC Genomics">
        <title>The miniature genome of a carnivorous plant Genlisea aurea contains a low number of genes and short non-coding sequences.</title>
        <authorList>
            <person name="Leushkin E.V."/>
            <person name="Sutormin R.A."/>
            <person name="Nabieva E.R."/>
            <person name="Penin A.A."/>
            <person name="Kondrashov A.S."/>
            <person name="Logacheva M.D."/>
        </authorList>
    </citation>
    <scope>NUCLEOTIDE SEQUENCE [LARGE SCALE GENOMIC DNA]</scope>
</reference>
<evidence type="ECO:0000256" key="2">
    <source>
        <dbReference type="ARBA" id="ARBA00022801"/>
    </source>
</evidence>
<comment type="caution">
    <text evidence="5">The sequence shown here is derived from an EMBL/GenBank/DDBJ whole genome shotgun (WGS) entry which is preliminary data.</text>
</comment>
<feature type="non-terminal residue" evidence="5">
    <location>
        <position position="487"/>
    </location>
</feature>
<gene>
    <name evidence="5" type="ORF">M569_07315</name>
</gene>
<dbReference type="FunFam" id="3.40.50.10810:FF:000068">
    <property type="entry name" value="SNF2 domain-containing protein / helicase domain-containing protein / zinc finger protein-like protein"/>
    <property type="match status" value="1"/>
</dbReference>
<keyword evidence="1" id="KW-0547">Nucleotide-binding</keyword>
<name>S8CL49_9LAMI</name>
<organism evidence="5 6">
    <name type="scientific">Genlisea aurea</name>
    <dbReference type="NCBI Taxonomy" id="192259"/>
    <lineage>
        <taxon>Eukaryota</taxon>
        <taxon>Viridiplantae</taxon>
        <taxon>Streptophyta</taxon>
        <taxon>Embryophyta</taxon>
        <taxon>Tracheophyta</taxon>
        <taxon>Spermatophyta</taxon>
        <taxon>Magnoliopsida</taxon>
        <taxon>eudicotyledons</taxon>
        <taxon>Gunneridae</taxon>
        <taxon>Pentapetalae</taxon>
        <taxon>asterids</taxon>
        <taxon>lamiids</taxon>
        <taxon>Lamiales</taxon>
        <taxon>Lentibulariaceae</taxon>
        <taxon>Genlisea</taxon>
    </lineage>
</organism>
<evidence type="ECO:0000256" key="1">
    <source>
        <dbReference type="ARBA" id="ARBA00022741"/>
    </source>
</evidence>
<dbReference type="SUPFAM" id="SSF52540">
    <property type="entry name" value="P-loop containing nucleoside triphosphate hydrolases"/>
    <property type="match status" value="1"/>
</dbReference>
<dbReference type="InterPro" id="IPR000330">
    <property type="entry name" value="SNF2_N"/>
</dbReference>
<evidence type="ECO:0000259" key="4">
    <source>
        <dbReference type="PROSITE" id="PS51192"/>
    </source>
</evidence>
<dbReference type="GO" id="GO:0008094">
    <property type="term" value="F:ATP-dependent activity, acting on DNA"/>
    <property type="evidence" value="ECO:0007669"/>
    <property type="project" value="TreeGrafter"/>
</dbReference>
<keyword evidence="6" id="KW-1185">Reference proteome</keyword>
<dbReference type="Gene3D" id="3.40.50.10810">
    <property type="entry name" value="Tandem AAA-ATPase domain"/>
    <property type="match status" value="3"/>
</dbReference>
<feature type="domain" description="Helicase ATP-binding" evidence="4">
    <location>
        <begin position="181"/>
        <end position="447"/>
    </location>
</feature>
<dbReference type="Proteomes" id="UP000015453">
    <property type="component" value="Unassembled WGS sequence"/>
</dbReference>
<evidence type="ECO:0000256" key="3">
    <source>
        <dbReference type="ARBA" id="ARBA00022840"/>
    </source>
</evidence>
<dbReference type="EMBL" id="AUSU01003105">
    <property type="protein sequence ID" value="EPS67460.1"/>
    <property type="molecule type" value="Genomic_DNA"/>
</dbReference>
<evidence type="ECO:0000313" key="5">
    <source>
        <dbReference type="EMBL" id="EPS67460.1"/>
    </source>
</evidence>
<dbReference type="GO" id="GO:0005524">
    <property type="term" value="F:ATP binding"/>
    <property type="evidence" value="ECO:0007669"/>
    <property type="project" value="UniProtKB-KW"/>
</dbReference>
<dbReference type="InterPro" id="IPR050628">
    <property type="entry name" value="SNF2_RAD54_helicase_TF"/>
</dbReference>
<dbReference type="OrthoDB" id="448448at2759"/>
<feature type="non-terminal residue" evidence="5">
    <location>
        <position position="1"/>
    </location>
</feature>